<dbReference type="Gene3D" id="3.10.20.300">
    <property type="entry name" value="mk0293 like domain"/>
    <property type="match status" value="1"/>
</dbReference>
<accession>A0A6I2UY08</accession>
<keyword evidence="1 2" id="KW-0533">Nickel</keyword>
<proteinExistence type="inferred from homology"/>
<dbReference type="InterPro" id="IPR002822">
    <property type="entry name" value="Ni_insertion"/>
</dbReference>
<protein>
    <recommendedName>
        <fullName evidence="2">Pyridinium-3,5-bisthiocarboxylic acid mononucleotide nickel insertion protein</fullName>
        <shortName evidence="2">P2TMN nickel insertion protein</shortName>
        <ecNumber evidence="2">4.99.1.12</ecNumber>
    </recommendedName>
    <alternativeName>
        <fullName evidence="2">Nickel-pincer cofactor biosynthesis protein LarC</fullName>
    </alternativeName>
</protein>
<gene>
    <name evidence="2 3" type="primary">larC</name>
    <name evidence="3" type="ORF">FYJ78_02650</name>
</gene>
<name>A0A6I2UY08_9FIRM</name>
<evidence type="ECO:0000313" key="3">
    <source>
        <dbReference type="EMBL" id="MSV24102.1"/>
    </source>
</evidence>
<dbReference type="Proteomes" id="UP000430222">
    <property type="component" value="Unassembled WGS sequence"/>
</dbReference>
<dbReference type="RefSeq" id="WP_154619850.1">
    <property type="nucleotide sequence ID" value="NZ_CBCTNG010000001.1"/>
</dbReference>
<dbReference type="PANTHER" id="PTHR36566:SF1">
    <property type="entry name" value="PYRIDINIUM-3,5-BISTHIOCARBOXYLIC ACID MONONUCLEOTIDE NICKEL INSERTION PROTEIN"/>
    <property type="match status" value="1"/>
</dbReference>
<comment type="function">
    <text evidence="2">Involved in the biosynthesis of a nickel-pincer cofactor ((SCS)Ni(II) pincer complex). Binds Ni(2+), and functions in nickel delivery to pyridinium-3,5-bisthiocarboxylic acid mononucleotide (P2TMN), to form the mature cofactor. Is thus probably required for the activation of nickel-pincer cofactor-dependent enzymes.</text>
</comment>
<evidence type="ECO:0000256" key="2">
    <source>
        <dbReference type="HAMAP-Rule" id="MF_01074"/>
    </source>
</evidence>
<dbReference type="HAMAP" id="MF_01074">
    <property type="entry name" value="LarC"/>
    <property type="match status" value="1"/>
</dbReference>
<dbReference type="EMBL" id="VUNL01000002">
    <property type="protein sequence ID" value="MSV24102.1"/>
    <property type="molecule type" value="Genomic_DNA"/>
</dbReference>
<dbReference type="GO" id="GO:0016151">
    <property type="term" value="F:nickel cation binding"/>
    <property type="evidence" value="ECO:0007669"/>
    <property type="project" value="UniProtKB-UniRule"/>
</dbReference>
<evidence type="ECO:0000256" key="1">
    <source>
        <dbReference type="ARBA" id="ARBA00022596"/>
    </source>
</evidence>
<comment type="similarity">
    <text evidence="2">Belongs to the LarC family.</text>
</comment>
<dbReference type="AlphaFoldDB" id="A0A6I2UY08"/>
<dbReference type="EC" id="4.99.1.12" evidence="2"/>
<dbReference type="GO" id="GO:0051604">
    <property type="term" value="P:protein maturation"/>
    <property type="evidence" value="ECO:0007669"/>
    <property type="project" value="UniProtKB-UniRule"/>
</dbReference>
<organism evidence="3 4">
    <name type="scientific">Selenomonas montiformis</name>
    <dbReference type="NCBI Taxonomy" id="2652285"/>
    <lineage>
        <taxon>Bacteria</taxon>
        <taxon>Bacillati</taxon>
        <taxon>Bacillota</taxon>
        <taxon>Negativicutes</taxon>
        <taxon>Selenomonadales</taxon>
        <taxon>Selenomonadaceae</taxon>
        <taxon>Selenomonas</taxon>
    </lineage>
</organism>
<comment type="caution">
    <text evidence="3">The sequence shown here is derived from an EMBL/GenBank/DDBJ whole genome shotgun (WGS) entry which is preliminary data.</text>
</comment>
<keyword evidence="4" id="KW-1185">Reference proteome</keyword>
<comment type="catalytic activity">
    <reaction evidence="2">
        <text>Ni(II)-pyridinium-3,5-bisthiocarboxylate mononucleotide = pyridinium-3,5-bisthiocarboxylate mononucleotide + Ni(2+)</text>
        <dbReference type="Rhea" id="RHEA:54784"/>
        <dbReference type="ChEBI" id="CHEBI:49786"/>
        <dbReference type="ChEBI" id="CHEBI:137372"/>
        <dbReference type="ChEBI" id="CHEBI:137373"/>
        <dbReference type="EC" id="4.99.1.12"/>
    </reaction>
</comment>
<dbReference type="Gene3D" id="3.30.70.1380">
    <property type="entry name" value="Transcriptional regulatory protein pf0864 domain like"/>
    <property type="match status" value="1"/>
</dbReference>
<dbReference type="Pfam" id="PF01969">
    <property type="entry name" value="Ni_insertion"/>
    <property type="match status" value="1"/>
</dbReference>
<dbReference type="PANTHER" id="PTHR36566">
    <property type="entry name" value="NICKEL INSERTION PROTEIN-RELATED"/>
    <property type="match status" value="1"/>
</dbReference>
<dbReference type="NCBIfam" id="TIGR00299">
    <property type="entry name" value="nickel pincer cofactor biosynthesis protein LarC"/>
    <property type="match status" value="1"/>
</dbReference>
<dbReference type="GO" id="GO:0016829">
    <property type="term" value="F:lyase activity"/>
    <property type="evidence" value="ECO:0007669"/>
    <property type="project" value="UniProtKB-UniRule"/>
</dbReference>
<reference evidence="3 4" key="1">
    <citation type="submission" date="2019-08" db="EMBL/GenBank/DDBJ databases">
        <title>In-depth cultivation of the pig gut microbiome towards novel bacterial diversity and tailored functional studies.</title>
        <authorList>
            <person name="Wylensek D."/>
            <person name="Hitch T.C.A."/>
            <person name="Clavel T."/>
        </authorList>
    </citation>
    <scope>NUCLEOTIDE SEQUENCE [LARGE SCALE GENOMIC DNA]</scope>
    <source>
        <strain evidence="4">WCA-380-WT-3B3</strain>
    </source>
</reference>
<keyword evidence="2" id="KW-0456">Lyase</keyword>
<sequence length="414" mass="45718">MKAIYLDAFSGISGNMMLGALIQAGVPASWLEEKLRELPLGADAFVMRAEEVRRNGICSVYVEVVLPETAEHRSGHHEHETHVHRTMKDIRRMIDQAGMPSRVRENALTVFQAIAEAEGRVHGRPSDEVAFHEVGAVDSIVDIIGTAWCLEYLGVERIFASRLNTGSGFVRCAHGIMPVPAPAVADLLRQWPRFCYGAEKELTTPTGAALVTALADYSASLPDGFAVQSISYGAGTWELELPNVLRVYLGEYRGQAKKEPVLLETNIDDMNPQIYGYLYEKLLDAGALDVWTTPIFMKKNRPAHQLSVLVDSSCREACADLLFRETTSIGIRVIPIDARLEAARHMAVVETRFGPVHCKVSAWHGQLTQVSAEYEDCCQLARKNNVPLKAVQREAIHAFHARIGGEPYEKGGLD</sequence>
<evidence type="ECO:0000313" key="4">
    <source>
        <dbReference type="Proteomes" id="UP000430222"/>
    </source>
</evidence>